<protein>
    <submittedName>
        <fullName evidence="2">Uncharacterized protein</fullName>
    </submittedName>
</protein>
<name>A0A2G8RT05_9APHY</name>
<dbReference type="EMBL" id="AYKW01000067">
    <property type="protein sequence ID" value="PIL24478.1"/>
    <property type="molecule type" value="Genomic_DNA"/>
</dbReference>
<gene>
    <name evidence="2" type="ORF">GSI_14232</name>
</gene>
<reference evidence="2 3" key="1">
    <citation type="journal article" date="2015" name="Sci. Rep.">
        <title>Chromosome-level genome map provides insights into diverse defense mechanisms in the medicinal fungus Ganoderma sinense.</title>
        <authorList>
            <person name="Zhu Y."/>
            <person name="Xu J."/>
            <person name="Sun C."/>
            <person name="Zhou S."/>
            <person name="Xu H."/>
            <person name="Nelson D.R."/>
            <person name="Qian J."/>
            <person name="Song J."/>
            <person name="Luo H."/>
            <person name="Xiang L."/>
            <person name="Li Y."/>
            <person name="Xu Z."/>
            <person name="Ji A."/>
            <person name="Wang L."/>
            <person name="Lu S."/>
            <person name="Hayward A."/>
            <person name="Sun W."/>
            <person name="Li X."/>
            <person name="Schwartz D.C."/>
            <person name="Wang Y."/>
            <person name="Chen S."/>
        </authorList>
    </citation>
    <scope>NUCLEOTIDE SEQUENCE [LARGE SCALE GENOMIC DNA]</scope>
    <source>
        <strain evidence="2 3">ZZ0214-1</strain>
    </source>
</reference>
<dbReference type="AlphaFoldDB" id="A0A2G8RT05"/>
<evidence type="ECO:0000313" key="2">
    <source>
        <dbReference type="EMBL" id="PIL24478.1"/>
    </source>
</evidence>
<dbReference type="OrthoDB" id="2764602at2759"/>
<sequence length="352" mass="38964">MHLRPFMRCRRRHGGLQEGSGRLYISVQPAASPELQALVRELWPLVQSISRPGTPSAVLDVLKGGFDIGMLESESMQSLPISPLSAVHLTPTLFNLLAALSTPREQGKSQPRFRDELKALPAKLDYLLKAASKDVGQFSDVELLGLYYTVDEAHEGRFTQHRFFRHEKARGPSEGRQTHPHRSKERALLQPLAGVPSSSSNIQLRDQFGRAAHEIVIRLPPEELVEDPETPRCFTGSAVVHPDSEAALLGYACDSEHKVDMWGYVGASSPTCYPCFMLLYALAVGLGASGRSRYSVGVSQCSFCIPLPWCPPPGMDGDALQKFGNVLTEDYLTTVRQENAKMVECYNVFWLP</sequence>
<dbReference type="Proteomes" id="UP000230002">
    <property type="component" value="Unassembled WGS sequence"/>
</dbReference>
<evidence type="ECO:0000313" key="3">
    <source>
        <dbReference type="Proteomes" id="UP000230002"/>
    </source>
</evidence>
<keyword evidence="3" id="KW-1185">Reference proteome</keyword>
<comment type="caution">
    <text evidence="2">The sequence shown here is derived from an EMBL/GenBank/DDBJ whole genome shotgun (WGS) entry which is preliminary data.</text>
</comment>
<accession>A0A2G8RT05</accession>
<evidence type="ECO:0000256" key="1">
    <source>
        <dbReference type="SAM" id="MobiDB-lite"/>
    </source>
</evidence>
<organism evidence="2 3">
    <name type="scientific">Ganoderma sinense ZZ0214-1</name>
    <dbReference type="NCBI Taxonomy" id="1077348"/>
    <lineage>
        <taxon>Eukaryota</taxon>
        <taxon>Fungi</taxon>
        <taxon>Dikarya</taxon>
        <taxon>Basidiomycota</taxon>
        <taxon>Agaricomycotina</taxon>
        <taxon>Agaricomycetes</taxon>
        <taxon>Polyporales</taxon>
        <taxon>Polyporaceae</taxon>
        <taxon>Ganoderma</taxon>
    </lineage>
</organism>
<feature type="region of interest" description="Disordered" evidence="1">
    <location>
        <begin position="164"/>
        <end position="184"/>
    </location>
</feature>
<proteinExistence type="predicted"/>